<dbReference type="GO" id="GO:0016829">
    <property type="term" value="F:lyase activity"/>
    <property type="evidence" value="ECO:0007669"/>
    <property type="project" value="InterPro"/>
</dbReference>
<gene>
    <name evidence="2" type="ORF">SAMN02745824_2000</name>
</gene>
<dbReference type="PROSITE" id="PS51257">
    <property type="entry name" value="PROKAR_LIPOPROTEIN"/>
    <property type="match status" value="1"/>
</dbReference>
<dbReference type="Proteomes" id="UP000185192">
    <property type="component" value="Unassembled WGS sequence"/>
</dbReference>
<accession>A0A1N6EMN2</accession>
<dbReference type="Gene3D" id="2.40.128.590">
    <property type="entry name" value="CpcT/CpeT domain"/>
    <property type="match status" value="1"/>
</dbReference>
<name>A0A1N6EMN2_9SPHN</name>
<evidence type="ECO:0000313" key="3">
    <source>
        <dbReference type="Proteomes" id="UP000185192"/>
    </source>
</evidence>
<evidence type="ECO:0000313" key="2">
    <source>
        <dbReference type="EMBL" id="SIN84227.1"/>
    </source>
</evidence>
<dbReference type="OrthoDB" id="7605319at2"/>
<keyword evidence="3" id="KW-1185">Reference proteome</keyword>
<dbReference type="CDD" id="cd16338">
    <property type="entry name" value="CpcT"/>
    <property type="match status" value="1"/>
</dbReference>
<dbReference type="Pfam" id="PF06206">
    <property type="entry name" value="CpeT"/>
    <property type="match status" value="1"/>
</dbReference>
<dbReference type="InterPro" id="IPR010404">
    <property type="entry name" value="CpcT/CpeT"/>
</dbReference>
<dbReference type="STRING" id="1123272.SAMN02745824_2000"/>
<proteinExistence type="predicted"/>
<dbReference type="AlphaFoldDB" id="A0A1N6EMN2"/>
<dbReference type="RefSeq" id="WP_074205104.1">
    <property type="nucleotide sequence ID" value="NZ_FSQW01000002.1"/>
</dbReference>
<feature type="chain" id="PRO_5012455600" evidence="1">
    <location>
        <begin position="24"/>
        <end position="222"/>
    </location>
</feature>
<dbReference type="EMBL" id="FSQW01000002">
    <property type="protein sequence ID" value="SIN84227.1"/>
    <property type="molecule type" value="Genomic_DNA"/>
</dbReference>
<protein>
    <submittedName>
        <fullName evidence="2">CpeT/CpcT family</fullName>
    </submittedName>
</protein>
<dbReference type="InterPro" id="IPR038672">
    <property type="entry name" value="CpcT/CpeT_sf"/>
</dbReference>
<feature type="signal peptide" evidence="1">
    <location>
        <begin position="1"/>
        <end position="23"/>
    </location>
</feature>
<organism evidence="2 3">
    <name type="scientific">Parasphingorhabdus marina DSM 22363</name>
    <dbReference type="NCBI Taxonomy" id="1123272"/>
    <lineage>
        <taxon>Bacteria</taxon>
        <taxon>Pseudomonadati</taxon>
        <taxon>Pseudomonadota</taxon>
        <taxon>Alphaproteobacteria</taxon>
        <taxon>Sphingomonadales</taxon>
        <taxon>Sphingomonadaceae</taxon>
        <taxon>Parasphingorhabdus</taxon>
    </lineage>
</organism>
<evidence type="ECO:0000256" key="1">
    <source>
        <dbReference type="SAM" id="SignalP"/>
    </source>
</evidence>
<sequence length="222" mass="24499">MKLRPSFAALFAVFLLSACNYFSDGKGAGTEIDTPEKLAKAMTGRFASDPDENGNLVEDFRVPVEAMGPGEWIYFQRNQGPATRNERRAYRQRVLQLVPAPGGGVSQITWSLKAPELFASAPRHPGVLKALDKKALKLTMEAGCEQRWLFEAGAGESGTWRGRVDPVECTIYSQRRQKRIGIGSETRLSANSLLEAERGFDLNGTQLWGTPAGAFTEMKREE</sequence>
<reference evidence="3" key="1">
    <citation type="submission" date="2016-11" db="EMBL/GenBank/DDBJ databases">
        <authorList>
            <person name="Varghese N."/>
            <person name="Submissions S."/>
        </authorList>
    </citation>
    <scope>NUCLEOTIDE SEQUENCE [LARGE SCALE GENOMIC DNA]</scope>
    <source>
        <strain evidence="3">DSM 22363</strain>
    </source>
</reference>
<keyword evidence="1" id="KW-0732">Signal</keyword>